<organism evidence="2">
    <name type="scientific">Noctiluca scintillans</name>
    <name type="common">Sea sparkle</name>
    <name type="synonym">Red tide dinoflagellate</name>
    <dbReference type="NCBI Taxonomy" id="2966"/>
    <lineage>
        <taxon>Eukaryota</taxon>
        <taxon>Sar</taxon>
        <taxon>Alveolata</taxon>
        <taxon>Dinophyceae</taxon>
        <taxon>Noctilucales</taxon>
        <taxon>Noctilucaceae</taxon>
        <taxon>Noctiluca</taxon>
    </lineage>
</organism>
<protein>
    <submittedName>
        <fullName evidence="2">Uncharacterized protein</fullName>
    </submittedName>
</protein>
<feature type="compositionally biased region" description="Acidic residues" evidence="1">
    <location>
        <begin position="256"/>
        <end position="268"/>
    </location>
</feature>
<dbReference type="EMBL" id="HBFQ01041277">
    <property type="protein sequence ID" value="CAD8854907.1"/>
    <property type="molecule type" value="Transcribed_RNA"/>
</dbReference>
<feature type="compositionally biased region" description="Basic and acidic residues" evidence="1">
    <location>
        <begin position="15"/>
        <end position="24"/>
    </location>
</feature>
<gene>
    <name evidence="2" type="ORF">NSCI0253_LOCUS29259</name>
</gene>
<sequence>MSAARGGFTSRPAVVRRDRVETHKSRGTRGSAVGSFLGPVEKKSADTLHPSSFSRADAATDDAATSINDHPGMYLARFGYEASDGETWAPRHNERVEHGIQPQLKLDVKGHKESQGHTWYEIRCELHSGTTMGLVASWAVHRRLNHLRQGLHDPLQKLLNKEYERMFEDTPFAMRGGFQGTTARLREWCSTLSILINAGTVFPSVVALTMRFVECPAERLKVKALAASNAMPMELQAYKHVEKEDLTTSPGVPDAEAQEPSELEDADGWSDVPLSNCDSPAASDC</sequence>
<accession>A0A7S1FB94</accession>
<feature type="region of interest" description="Disordered" evidence="1">
    <location>
        <begin position="1"/>
        <end position="38"/>
    </location>
</feature>
<evidence type="ECO:0000313" key="2">
    <source>
        <dbReference type="EMBL" id="CAD8854907.1"/>
    </source>
</evidence>
<name>A0A7S1FB94_NOCSC</name>
<dbReference type="AlphaFoldDB" id="A0A7S1FB94"/>
<evidence type="ECO:0000256" key="1">
    <source>
        <dbReference type="SAM" id="MobiDB-lite"/>
    </source>
</evidence>
<proteinExistence type="predicted"/>
<reference evidence="2" key="1">
    <citation type="submission" date="2021-01" db="EMBL/GenBank/DDBJ databases">
        <authorList>
            <person name="Corre E."/>
            <person name="Pelletier E."/>
            <person name="Niang G."/>
            <person name="Scheremetjew M."/>
            <person name="Finn R."/>
            <person name="Kale V."/>
            <person name="Holt S."/>
            <person name="Cochrane G."/>
            <person name="Meng A."/>
            <person name="Brown T."/>
            <person name="Cohen L."/>
        </authorList>
    </citation>
    <scope>NUCLEOTIDE SEQUENCE</scope>
</reference>
<feature type="region of interest" description="Disordered" evidence="1">
    <location>
        <begin position="243"/>
        <end position="285"/>
    </location>
</feature>